<accession>A0A1X0RQH4</accession>
<protein>
    <submittedName>
        <fullName evidence="1">Uncharacterized protein</fullName>
    </submittedName>
</protein>
<sequence length="215" mass="24624">MWAKSRILILAQSIDKIPCVATAEGVNGSELGTRYIIPFLCRLFDEPDQGMFLRWTNEITLETKRNENFETKRPNICITSLRKVHWEDLVRVGNFCRNACASQNMDGVLGLHIVGRTVSFYVMVSPSTHYVMYQLAKIKDTELKLGQNHLSISLQINYLFAILLLPNAPFACTSLENLYPAYRSTNRRTSNHDLFFQSGQIHQQHCTPDLEDNLI</sequence>
<evidence type="ECO:0000313" key="2">
    <source>
        <dbReference type="Proteomes" id="UP000242381"/>
    </source>
</evidence>
<dbReference type="EMBL" id="KV921486">
    <property type="protein sequence ID" value="ORE14181.1"/>
    <property type="molecule type" value="Genomic_DNA"/>
</dbReference>
<organism evidence="1 2">
    <name type="scientific">Rhizopus microsporus</name>
    <dbReference type="NCBI Taxonomy" id="58291"/>
    <lineage>
        <taxon>Eukaryota</taxon>
        <taxon>Fungi</taxon>
        <taxon>Fungi incertae sedis</taxon>
        <taxon>Mucoromycota</taxon>
        <taxon>Mucoromycotina</taxon>
        <taxon>Mucoromycetes</taxon>
        <taxon>Mucorales</taxon>
        <taxon>Mucorineae</taxon>
        <taxon>Rhizopodaceae</taxon>
        <taxon>Rhizopus</taxon>
    </lineage>
</organism>
<reference evidence="1 2" key="1">
    <citation type="journal article" date="2016" name="Proc. Natl. Acad. Sci. U.S.A.">
        <title>Lipid metabolic changes in an early divergent fungus govern the establishment of a mutualistic symbiosis with endobacteria.</title>
        <authorList>
            <person name="Lastovetsky O.A."/>
            <person name="Gaspar M.L."/>
            <person name="Mondo S.J."/>
            <person name="LaButti K.M."/>
            <person name="Sandor L."/>
            <person name="Grigoriev I.V."/>
            <person name="Henry S.A."/>
            <person name="Pawlowska T.E."/>
        </authorList>
    </citation>
    <scope>NUCLEOTIDE SEQUENCE [LARGE SCALE GENOMIC DNA]</scope>
    <source>
        <strain evidence="1 2">ATCC 11559</strain>
    </source>
</reference>
<dbReference type="AlphaFoldDB" id="A0A1X0RQH4"/>
<evidence type="ECO:0000313" key="1">
    <source>
        <dbReference type="EMBL" id="ORE14181.1"/>
    </source>
</evidence>
<dbReference type="VEuPathDB" id="FungiDB:BCV72DRAFT_236909"/>
<gene>
    <name evidence="1" type="ORF">BCV71DRAFT_276471</name>
</gene>
<proteinExistence type="predicted"/>
<dbReference type="Proteomes" id="UP000242381">
    <property type="component" value="Unassembled WGS sequence"/>
</dbReference>
<name>A0A1X0RQH4_RHIZD</name>